<organism evidence="9 10">
    <name type="scientific">Limimaricola pyoseonensis</name>
    <dbReference type="NCBI Taxonomy" id="521013"/>
    <lineage>
        <taxon>Bacteria</taxon>
        <taxon>Pseudomonadati</taxon>
        <taxon>Pseudomonadota</taxon>
        <taxon>Alphaproteobacteria</taxon>
        <taxon>Rhodobacterales</taxon>
        <taxon>Paracoccaceae</taxon>
        <taxon>Limimaricola</taxon>
    </lineage>
</organism>
<sequence length="413" mass="44939">MKRVTLLALATALPSMALAEAHMAGEGPAVSYGQRPAYLIDKMEDGELKQKLMSCEGQTPQRTAFSIGHRGAPLMFPEHTVQSNLAAARQGAGILECDVTFTADHELVCRHAQNDLHTTTDILVTDLAGKCTTPFSPAGEGTEAAAECRTSDLTLAEFRELSPKMDAANKAATTAEEYQGGTADWRTDLYVDGAELMTHAESIELFDSLGADFTPELKSASVEMPHDGFSQEDYAQKLIDEYKAAEIDPSRVWAQSFNLDDVKYWIENEPEFGAQAVYLDDRYEAEDDDEGLIDPNDPATFKPTMQELADMGVNYIAPPMWMLVTLDEAGEIVPSAYAEEAKAAGLNLITWTLERSGPLAGGGGWYFQSVTDAIDDDGDYYELLDVLAQDVGVAGVFSDWPASVTYYANCMGL</sequence>
<dbReference type="GO" id="GO:0008889">
    <property type="term" value="F:glycerophosphodiester phosphodiesterase activity"/>
    <property type="evidence" value="ECO:0007669"/>
    <property type="project" value="UniProtKB-EC"/>
</dbReference>
<dbReference type="PANTHER" id="PTHR43620:SF7">
    <property type="entry name" value="GLYCEROPHOSPHODIESTER PHOSPHODIESTERASE GDPD5-RELATED"/>
    <property type="match status" value="1"/>
</dbReference>
<dbReference type="AlphaFoldDB" id="A0A1G7L605"/>
<protein>
    <recommendedName>
        <fullName evidence="2">glycerophosphodiester phosphodiesterase</fullName>
        <ecNumber evidence="2">3.1.4.46</ecNumber>
    </recommendedName>
</protein>
<evidence type="ECO:0000256" key="2">
    <source>
        <dbReference type="ARBA" id="ARBA00012247"/>
    </source>
</evidence>
<dbReference type="GO" id="GO:0006071">
    <property type="term" value="P:glycerol metabolic process"/>
    <property type="evidence" value="ECO:0007669"/>
    <property type="project" value="UniProtKB-KW"/>
</dbReference>
<evidence type="ECO:0000259" key="8">
    <source>
        <dbReference type="PROSITE" id="PS51704"/>
    </source>
</evidence>
<reference evidence="10" key="1">
    <citation type="submission" date="2016-10" db="EMBL/GenBank/DDBJ databases">
        <authorList>
            <person name="Varghese N."/>
            <person name="Submissions S."/>
        </authorList>
    </citation>
    <scope>NUCLEOTIDE SEQUENCE [LARGE SCALE GENOMIC DNA]</scope>
    <source>
        <strain evidence="10">DSM 21424</strain>
    </source>
</reference>
<dbReference type="InterPro" id="IPR017946">
    <property type="entry name" value="PLC-like_Pdiesterase_TIM-brl"/>
</dbReference>
<dbReference type="RefSeq" id="WP_090115273.1">
    <property type="nucleotide sequence ID" value="NZ_FNAT01000015.1"/>
</dbReference>
<comment type="catalytic activity">
    <reaction evidence="6">
        <text>a sn-glycero-3-phosphodiester + H2O = an alcohol + sn-glycerol 3-phosphate + H(+)</text>
        <dbReference type="Rhea" id="RHEA:12969"/>
        <dbReference type="ChEBI" id="CHEBI:15377"/>
        <dbReference type="ChEBI" id="CHEBI:15378"/>
        <dbReference type="ChEBI" id="CHEBI:30879"/>
        <dbReference type="ChEBI" id="CHEBI:57597"/>
        <dbReference type="ChEBI" id="CHEBI:83408"/>
        <dbReference type="EC" id="3.1.4.46"/>
    </reaction>
</comment>
<keyword evidence="5" id="KW-0378">Hydrolase</keyword>
<feature type="chain" id="PRO_5011775456" description="glycerophosphodiester phosphodiesterase" evidence="7">
    <location>
        <begin position="20"/>
        <end position="413"/>
    </location>
</feature>
<evidence type="ECO:0000256" key="1">
    <source>
        <dbReference type="ARBA" id="ARBA00007277"/>
    </source>
</evidence>
<evidence type="ECO:0000256" key="5">
    <source>
        <dbReference type="ARBA" id="ARBA00022801"/>
    </source>
</evidence>
<comment type="similarity">
    <text evidence="1">Belongs to the glycerophosphoryl diester phosphodiesterase family.</text>
</comment>
<name>A0A1G7L605_9RHOB</name>
<feature type="domain" description="GP-PDE" evidence="8">
    <location>
        <begin position="64"/>
        <end position="408"/>
    </location>
</feature>
<dbReference type="Pfam" id="PF03009">
    <property type="entry name" value="GDPD"/>
    <property type="match status" value="1"/>
</dbReference>
<dbReference type="PROSITE" id="PS51704">
    <property type="entry name" value="GP_PDE"/>
    <property type="match status" value="1"/>
</dbReference>
<dbReference type="EMBL" id="FNAT01000015">
    <property type="protein sequence ID" value="SDF44855.1"/>
    <property type="molecule type" value="Genomic_DNA"/>
</dbReference>
<evidence type="ECO:0000313" key="10">
    <source>
        <dbReference type="Proteomes" id="UP000198922"/>
    </source>
</evidence>
<keyword evidence="10" id="KW-1185">Reference proteome</keyword>
<dbReference type="GO" id="GO:0006629">
    <property type="term" value="P:lipid metabolic process"/>
    <property type="evidence" value="ECO:0007669"/>
    <property type="project" value="InterPro"/>
</dbReference>
<proteinExistence type="inferred from homology"/>
<dbReference type="SUPFAM" id="SSF51695">
    <property type="entry name" value="PLC-like phosphodiesterases"/>
    <property type="match status" value="1"/>
</dbReference>
<dbReference type="PANTHER" id="PTHR43620">
    <property type="entry name" value="GLYCEROPHOSPHORYL DIESTER PHOSPHODIESTERASE"/>
    <property type="match status" value="1"/>
</dbReference>
<dbReference type="STRING" id="521013.SAMN04488567_0400"/>
<dbReference type="CDD" id="cd08560">
    <property type="entry name" value="GDPD_EcGlpQ_like_1"/>
    <property type="match status" value="1"/>
</dbReference>
<dbReference type="Proteomes" id="UP000198922">
    <property type="component" value="Unassembled WGS sequence"/>
</dbReference>
<keyword evidence="4" id="KW-0319">Glycerol metabolism</keyword>
<keyword evidence="3 7" id="KW-0732">Signal</keyword>
<accession>A0A1G7L605</accession>
<evidence type="ECO:0000256" key="6">
    <source>
        <dbReference type="ARBA" id="ARBA00047512"/>
    </source>
</evidence>
<feature type="signal peptide" evidence="7">
    <location>
        <begin position="1"/>
        <end position="19"/>
    </location>
</feature>
<dbReference type="InterPro" id="IPR030395">
    <property type="entry name" value="GP_PDE_dom"/>
</dbReference>
<dbReference type="EC" id="3.1.4.46" evidence="2"/>
<gene>
    <name evidence="9" type="ORF">SAMN04488567_0400</name>
</gene>
<dbReference type="Gene3D" id="3.20.20.190">
    <property type="entry name" value="Phosphatidylinositol (PI) phosphodiesterase"/>
    <property type="match status" value="1"/>
</dbReference>
<evidence type="ECO:0000256" key="3">
    <source>
        <dbReference type="ARBA" id="ARBA00022729"/>
    </source>
</evidence>
<dbReference type="OrthoDB" id="9795622at2"/>
<evidence type="ECO:0000256" key="4">
    <source>
        <dbReference type="ARBA" id="ARBA00022798"/>
    </source>
</evidence>
<evidence type="ECO:0000313" key="9">
    <source>
        <dbReference type="EMBL" id="SDF44855.1"/>
    </source>
</evidence>
<evidence type="ECO:0000256" key="7">
    <source>
        <dbReference type="SAM" id="SignalP"/>
    </source>
</evidence>